<comment type="caution">
    <text evidence="1">The sequence shown here is derived from an EMBL/GenBank/DDBJ whole genome shotgun (WGS) entry which is preliminary data.</text>
</comment>
<proteinExistence type="predicted"/>
<name>A0A0F4XNZ3_9PSED</name>
<sequence>MNRYMGLTSNADDQPLYVDTTAPLHILLDSAAYRIRAATQFLENLAMRDEQTIDPATLQDLAQLCCIPLRDGCDVMDVIARRLDAAPASSTL</sequence>
<dbReference type="OrthoDB" id="7027245at2"/>
<accession>A0A0F4XNZ3</accession>
<gene>
    <name evidence="1" type="ORF">VP02_13790</name>
</gene>
<reference evidence="1 2" key="1">
    <citation type="submission" date="2015-03" db="EMBL/GenBank/DDBJ databases">
        <title>Pseudomonas fluorescens 1855-344 Genome sequencing and assembly.</title>
        <authorList>
            <person name="Eng W.W.H."/>
            <person name="Gan H.M."/>
            <person name="Savka M.A."/>
        </authorList>
    </citation>
    <scope>NUCLEOTIDE SEQUENCE [LARGE SCALE GENOMIC DNA]</scope>
    <source>
        <strain evidence="1 2">1855-344</strain>
    </source>
</reference>
<dbReference type="Proteomes" id="UP000033662">
    <property type="component" value="Unassembled WGS sequence"/>
</dbReference>
<dbReference type="AlphaFoldDB" id="A0A0F4XNZ3"/>
<evidence type="ECO:0000313" key="2">
    <source>
        <dbReference type="Proteomes" id="UP000033662"/>
    </source>
</evidence>
<dbReference type="PATRIC" id="fig|132476.4.peg.843"/>
<evidence type="ECO:0000313" key="1">
    <source>
        <dbReference type="EMBL" id="KKA07530.1"/>
    </source>
</evidence>
<protein>
    <submittedName>
        <fullName evidence="1">Short-chain dehydrogenase</fullName>
    </submittedName>
</protein>
<organism evidence="1 2">
    <name type="scientific">Pseudomonas kilonensis</name>
    <dbReference type="NCBI Taxonomy" id="132476"/>
    <lineage>
        <taxon>Bacteria</taxon>
        <taxon>Pseudomonadati</taxon>
        <taxon>Pseudomonadota</taxon>
        <taxon>Gammaproteobacteria</taxon>
        <taxon>Pseudomonadales</taxon>
        <taxon>Pseudomonadaceae</taxon>
        <taxon>Pseudomonas</taxon>
    </lineage>
</organism>
<dbReference type="EMBL" id="JZXC01000011">
    <property type="protein sequence ID" value="KKA07530.1"/>
    <property type="molecule type" value="Genomic_DNA"/>
</dbReference>